<keyword evidence="6 7" id="KW-0472">Membrane</keyword>
<protein>
    <submittedName>
        <fullName evidence="9">Drug/metabolite transporter (DMT)-like permease</fullName>
    </submittedName>
</protein>
<sequence>MSKLFTYFSLVMVMIIWGANVVAIKLLVNAFTPITITALRLFAASLTVFFMLAVMRQSQRMTVQQIAMIFMVGLCNVVGHHYFLATGLTKTTASNAGIILGMAPLVTALFAVVFLRDRLRPAKVLGILLGFTGVVFIVTHSSAKIGAVSFGDLYIFFAVLVQAISFIFIKKLAQTMNVIALTAWMLLLGSFVLFAIGLLTERDGIGRLTEGNVPIWLVFLASAIFASGLGQMVYNRAIQRLGASEAAVFINLSPFFSLVASALFLGETIHFVQWFGFFFIVVGVLLASGALEEMVLSSLRRKMIGLRR</sequence>
<dbReference type="GO" id="GO:0005886">
    <property type="term" value="C:plasma membrane"/>
    <property type="evidence" value="ECO:0007669"/>
    <property type="project" value="UniProtKB-SubCell"/>
</dbReference>
<feature type="transmembrane region" description="Helical" evidence="7">
    <location>
        <begin position="246"/>
        <end position="265"/>
    </location>
</feature>
<organism evidence="9 10">
    <name type="scientific">Anoxybacteroides tepidamans</name>
    <dbReference type="NCBI Taxonomy" id="265948"/>
    <lineage>
        <taxon>Bacteria</taxon>
        <taxon>Bacillati</taxon>
        <taxon>Bacillota</taxon>
        <taxon>Bacilli</taxon>
        <taxon>Bacillales</taxon>
        <taxon>Anoxybacillaceae</taxon>
        <taxon>Anoxybacteroides</taxon>
    </lineage>
</organism>
<feature type="domain" description="EamA" evidence="8">
    <location>
        <begin position="150"/>
        <end position="288"/>
    </location>
</feature>
<feature type="transmembrane region" description="Helical" evidence="7">
    <location>
        <begin position="215"/>
        <end position="234"/>
    </location>
</feature>
<accession>A0A7W8IP46</accession>
<dbReference type="Proteomes" id="UP000520011">
    <property type="component" value="Unassembled WGS sequence"/>
</dbReference>
<evidence type="ECO:0000256" key="7">
    <source>
        <dbReference type="SAM" id="Phobius"/>
    </source>
</evidence>
<comment type="caution">
    <text evidence="9">The sequence shown here is derived from an EMBL/GenBank/DDBJ whole genome shotgun (WGS) entry which is preliminary data.</text>
</comment>
<feature type="transmembrane region" description="Helical" evidence="7">
    <location>
        <begin position="153"/>
        <end position="169"/>
    </location>
</feature>
<evidence type="ECO:0000313" key="9">
    <source>
        <dbReference type="EMBL" id="MBB5324062.1"/>
    </source>
</evidence>
<feature type="transmembrane region" description="Helical" evidence="7">
    <location>
        <begin position="181"/>
        <end position="200"/>
    </location>
</feature>
<feature type="transmembrane region" description="Helical" evidence="7">
    <location>
        <begin position="34"/>
        <end position="54"/>
    </location>
</feature>
<name>A0A7W8IP46_9BACL</name>
<dbReference type="EMBL" id="JACHEP010000003">
    <property type="protein sequence ID" value="MBB5324062.1"/>
    <property type="molecule type" value="Genomic_DNA"/>
</dbReference>
<keyword evidence="5 7" id="KW-1133">Transmembrane helix</keyword>
<gene>
    <name evidence="9" type="ORF">HNQ34_001154</name>
</gene>
<dbReference type="PANTHER" id="PTHR32322:SF18">
    <property type="entry name" value="S-ADENOSYLMETHIONINE_S-ADENOSYLHOMOCYSTEINE TRANSPORTER"/>
    <property type="match status" value="1"/>
</dbReference>
<evidence type="ECO:0000259" key="8">
    <source>
        <dbReference type="Pfam" id="PF00892"/>
    </source>
</evidence>
<keyword evidence="4 7" id="KW-0812">Transmembrane</keyword>
<reference evidence="9 10" key="1">
    <citation type="submission" date="2020-08" db="EMBL/GenBank/DDBJ databases">
        <title>Genomic Encyclopedia of Type Strains, Phase IV (KMG-IV): sequencing the most valuable type-strain genomes for metagenomic binning, comparative biology and taxonomic classification.</title>
        <authorList>
            <person name="Goeker M."/>
        </authorList>
    </citation>
    <scope>NUCLEOTIDE SEQUENCE [LARGE SCALE GENOMIC DNA]</scope>
    <source>
        <strain evidence="9 10">DSM 16325</strain>
    </source>
</reference>
<feature type="transmembrane region" description="Helical" evidence="7">
    <location>
        <begin position="122"/>
        <end position="141"/>
    </location>
</feature>
<dbReference type="Pfam" id="PF00892">
    <property type="entry name" value="EamA"/>
    <property type="match status" value="2"/>
</dbReference>
<feature type="transmembrane region" description="Helical" evidence="7">
    <location>
        <begin position="66"/>
        <end position="84"/>
    </location>
</feature>
<dbReference type="InterPro" id="IPR000620">
    <property type="entry name" value="EamA_dom"/>
</dbReference>
<keyword evidence="3" id="KW-1003">Cell membrane</keyword>
<comment type="subcellular location">
    <subcellularLocation>
        <location evidence="1">Cell membrane</location>
        <topology evidence="1">Multi-pass membrane protein</topology>
    </subcellularLocation>
</comment>
<dbReference type="InterPro" id="IPR037185">
    <property type="entry name" value="EmrE-like"/>
</dbReference>
<feature type="transmembrane region" description="Helical" evidence="7">
    <location>
        <begin position="271"/>
        <end position="291"/>
    </location>
</feature>
<evidence type="ECO:0000256" key="3">
    <source>
        <dbReference type="ARBA" id="ARBA00022475"/>
    </source>
</evidence>
<dbReference type="InterPro" id="IPR050638">
    <property type="entry name" value="AA-Vitamin_Transporters"/>
</dbReference>
<evidence type="ECO:0000256" key="2">
    <source>
        <dbReference type="ARBA" id="ARBA00007362"/>
    </source>
</evidence>
<evidence type="ECO:0000256" key="6">
    <source>
        <dbReference type="ARBA" id="ARBA00023136"/>
    </source>
</evidence>
<evidence type="ECO:0000313" key="10">
    <source>
        <dbReference type="Proteomes" id="UP000520011"/>
    </source>
</evidence>
<evidence type="ECO:0000256" key="4">
    <source>
        <dbReference type="ARBA" id="ARBA00022692"/>
    </source>
</evidence>
<dbReference type="RefSeq" id="WP_183252455.1">
    <property type="nucleotide sequence ID" value="NZ_JACHEP010000003.1"/>
</dbReference>
<keyword evidence="10" id="KW-1185">Reference proteome</keyword>
<dbReference type="SUPFAM" id="SSF103481">
    <property type="entry name" value="Multidrug resistance efflux transporter EmrE"/>
    <property type="match status" value="2"/>
</dbReference>
<dbReference type="PANTHER" id="PTHR32322">
    <property type="entry name" value="INNER MEMBRANE TRANSPORTER"/>
    <property type="match status" value="1"/>
</dbReference>
<comment type="similarity">
    <text evidence="2">Belongs to the EamA transporter family.</text>
</comment>
<dbReference type="AlphaFoldDB" id="A0A7W8IP46"/>
<evidence type="ECO:0000256" key="5">
    <source>
        <dbReference type="ARBA" id="ARBA00022989"/>
    </source>
</evidence>
<feature type="domain" description="EamA" evidence="8">
    <location>
        <begin position="6"/>
        <end position="139"/>
    </location>
</feature>
<evidence type="ECO:0000256" key="1">
    <source>
        <dbReference type="ARBA" id="ARBA00004651"/>
    </source>
</evidence>
<feature type="transmembrane region" description="Helical" evidence="7">
    <location>
        <begin position="7"/>
        <end position="28"/>
    </location>
</feature>
<feature type="transmembrane region" description="Helical" evidence="7">
    <location>
        <begin position="96"/>
        <end position="115"/>
    </location>
</feature>
<proteinExistence type="inferred from homology"/>